<organism evidence="1 2">
    <name type="scientific">Pseudomonas fungipugnans</name>
    <dbReference type="NCBI Taxonomy" id="3024217"/>
    <lineage>
        <taxon>Bacteria</taxon>
        <taxon>Pseudomonadati</taxon>
        <taxon>Pseudomonadota</taxon>
        <taxon>Gammaproteobacteria</taxon>
        <taxon>Pseudomonadales</taxon>
        <taxon>Pseudomonadaceae</taxon>
        <taxon>Pseudomonas</taxon>
    </lineage>
</organism>
<proteinExistence type="predicted"/>
<name>A0ABT6QPM8_9PSED</name>
<evidence type="ECO:0000313" key="1">
    <source>
        <dbReference type="EMBL" id="MDI2592783.1"/>
    </source>
</evidence>
<comment type="caution">
    <text evidence="1">The sequence shown here is derived from an EMBL/GenBank/DDBJ whole genome shotgun (WGS) entry which is preliminary data.</text>
</comment>
<gene>
    <name evidence="1" type="ORF">POF45_15320</name>
</gene>
<sequence>MHKVGCGGSAMCVEVLDAQTGEVTRGLPNAYDGDFLDLSYQPDSNLIIVSGITANTEEDMKGNRLKKRDRVRYYEFVNDEFRLLKIKDS</sequence>
<accession>A0ABT6QPM8</accession>
<protein>
    <submittedName>
        <fullName evidence="1">Uncharacterized protein</fullName>
    </submittedName>
</protein>
<dbReference type="Proteomes" id="UP001159100">
    <property type="component" value="Unassembled WGS sequence"/>
</dbReference>
<dbReference type="RefSeq" id="WP_282316059.1">
    <property type="nucleotide sequence ID" value="NZ_JARBWL010000002.1"/>
</dbReference>
<evidence type="ECO:0000313" key="2">
    <source>
        <dbReference type="Proteomes" id="UP001159100"/>
    </source>
</evidence>
<dbReference type="EMBL" id="JARBWL010000002">
    <property type="protein sequence ID" value="MDI2592783.1"/>
    <property type="molecule type" value="Genomic_DNA"/>
</dbReference>
<keyword evidence="2" id="KW-1185">Reference proteome</keyword>
<reference evidence="1 2" key="1">
    <citation type="submission" date="2023-02" db="EMBL/GenBank/DDBJ databases">
        <title>Pseudomonas chrutzelriedensis sp. nov., a potently antifungal strain isolated from moss.</title>
        <authorList>
            <person name="Schnyder A."/>
            <person name="Kalawong R."/>
            <person name="Eberl L."/>
            <person name="Agnoli K."/>
        </authorList>
    </citation>
    <scope>NUCLEOTIDE SEQUENCE [LARGE SCALE GENOMIC DNA]</scope>
    <source>
        <strain evidence="1 2">681</strain>
    </source>
</reference>